<evidence type="ECO:0000313" key="1">
    <source>
        <dbReference type="EMBL" id="GAJ96067.1"/>
    </source>
</evidence>
<reference evidence="1 2" key="1">
    <citation type="submission" date="2014-05" db="EMBL/GenBank/DDBJ databases">
        <title>Whole genome shotgun sequence of Rhizobium rhizogenes NBRC 13257.</title>
        <authorList>
            <person name="Katano-Makiyama Y."/>
            <person name="Hosoyama A."/>
            <person name="Hashimoto M."/>
            <person name="Hosoyama Y."/>
            <person name="Noguchi M."/>
            <person name="Tsuchikane K."/>
            <person name="Kimura A."/>
            <person name="Ohji S."/>
            <person name="Ichikawa N."/>
            <person name="Yamazoe A."/>
            <person name="Fujita N."/>
        </authorList>
    </citation>
    <scope>NUCLEOTIDE SEQUENCE [LARGE SCALE GENOMIC DNA]</scope>
    <source>
        <strain evidence="1 2">NBRC 13257</strain>
    </source>
</reference>
<dbReference type="AlphaFoldDB" id="A0AA87QF06"/>
<evidence type="ECO:0000313" key="2">
    <source>
        <dbReference type="Proteomes" id="UP000026941"/>
    </source>
</evidence>
<accession>A0AA87QF06</accession>
<gene>
    <name evidence="1" type="ORF">RRH01S_16_00170</name>
</gene>
<comment type="caution">
    <text evidence="1">The sequence shown here is derived from an EMBL/GenBank/DDBJ whole genome shotgun (WGS) entry which is preliminary data.</text>
</comment>
<sequence length="115" mass="13011">MGRDYPLSRWGTRKRSVFDFEFSILFNGVKYSNELAWASRTPLDKAYNLDRGRLREPGIALAHPTPLHCHKLQEVSVGKWSDELWNELLCPDEALLASVISEIPLSANLVLSDIG</sequence>
<dbReference type="Proteomes" id="UP000026941">
    <property type="component" value="Unassembled WGS sequence"/>
</dbReference>
<organism evidence="1 2">
    <name type="scientific">Rhizobium rhizogenes NBRC 13257</name>
    <dbReference type="NCBI Taxonomy" id="1220581"/>
    <lineage>
        <taxon>Bacteria</taxon>
        <taxon>Pseudomonadati</taxon>
        <taxon>Pseudomonadota</taxon>
        <taxon>Alphaproteobacteria</taxon>
        <taxon>Hyphomicrobiales</taxon>
        <taxon>Rhizobiaceae</taxon>
        <taxon>Rhizobium/Agrobacterium group</taxon>
        <taxon>Rhizobium</taxon>
    </lineage>
</organism>
<protein>
    <submittedName>
        <fullName evidence="1">Uncharacterized protein</fullName>
    </submittedName>
</protein>
<name>A0AA87QF06_RHIRH</name>
<dbReference type="EMBL" id="BAYX01000016">
    <property type="protein sequence ID" value="GAJ96067.1"/>
    <property type="molecule type" value="Genomic_DNA"/>
</dbReference>
<proteinExistence type="predicted"/>